<evidence type="ECO:0000313" key="2">
    <source>
        <dbReference type="EMBL" id="AVQ02579.1"/>
    </source>
</evidence>
<feature type="domain" description="FecR protein" evidence="1">
    <location>
        <begin position="110"/>
        <end position="201"/>
    </location>
</feature>
<proteinExistence type="predicted"/>
<evidence type="ECO:0000259" key="1">
    <source>
        <dbReference type="Pfam" id="PF04773"/>
    </source>
</evidence>
<dbReference type="PANTHER" id="PTHR30273:SF2">
    <property type="entry name" value="PROTEIN FECR"/>
    <property type="match status" value="1"/>
</dbReference>
<dbReference type="InterPro" id="IPR006860">
    <property type="entry name" value="FecR"/>
</dbReference>
<dbReference type="PIRSF" id="PIRSF018266">
    <property type="entry name" value="FecR"/>
    <property type="match status" value="1"/>
</dbReference>
<name>A0ABM6THC6_9CAUL</name>
<organism evidence="2 3">
    <name type="scientific">Caulobacter segnis</name>
    <dbReference type="NCBI Taxonomy" id="88688"/>
    <lineage>
        <taxon>Bacteria</taxon>
        <taxon>Pseudomonadati</taxon>
        <taxon>Pseudomonadota</taxon>
        <taxon>Alphaproteobacteria</taxon>
        <taxon>Caulobacterales</taxon>
        <taxon>Caulobacteraceae</taxon>
        <taxon>Caulobacter</taxon>
    </lineage>
</organism>
<dbReference type="EMBL" id="CP027850">
    <property type="protein sequence ID" value="AVQ02579.1"/>
    <property type="molecule type" value="Genomic_DNA"/>
</dbReference>
<dbReference type="Pfam" id="PF04773">
    <property type="entry name" value="FecR"/>
    <property type="match status" value="1"/>
</dbReference>
<dbReference type="RefSeq" id="WP_013079533.1">
    <property type="nucleotide sequence ID" value="NZ_CP027850.1"/>
</dbReference>
<protein>
    <submittedName>
        <fullName evidence="2">Iron dicitrate transport regulator FecR</fullName>
    </submittedName>
</protein>
<accession>A0ABM6THC6</accession>
<dbReference type="PANTHER" id="PTHR30273">
    <property type="entry name" value="PERIPLASMIC SIGNAL SENSOR AND SIGMA FACTOR ACTIVATOR FECR-RELATED"/>
    <property type="match status" value="1"/>
</dbReference>
<reference evidence="2 3" key="1">
    <citation type="journal article" date="2015" name="Biotechnol. Bioeng.">
        <title>Genome sequence and phenotypic characterization of Caulobacter segnis.</title>
        <authorList>
            <person name="Patel S."/>
            <person name="Fletcher B."/>
            <person name="Scott D.C."/>
            <person name="Ely B."/>
        </authorList>
    </citation>
    <scope>NUCLEOTIDE SEQUENCE [LARGE SCALE GENOMIC DNA]</scope>
    <source>
        <strain evidence="2 3">TK0059</strain>
    </source>
</reference>
<keyword evidence="3" id="KW-1185">Reference proteome</keyword>
<sequence length="323" mass="34049">MTPDQDLDPRRLMAASLTRDLTAAEQAALDAWSTASAEAREEIARTREVWLAMGLAADEPTVRVLRRDVRRQARLDRPATPDRRPLIAGLTLLAAALVVGVVVKVQPQVDTYAAPAHAPARLTLADGSHVVLSPGGRLTTRFKARARDVSLDAGDAFFEVAHDKTRPFEVATSGRTLTVLGTRFNVAGGGRLTVSLVEGSLRVSQPGAASVVLRPGQRYVGAAGVGGGAQAGDVKADAAWTEGRVVLVDVSLSEAAERLSRASGRKVALTDPALARLRLSGSLDIGRMDDVGAAMEALLPVRARLTPSGDLNLSPNERSSRHG</sequence>
<dbReference type="Gene3D" id="2.60.120.1440">
    <property type="match status" value="1"/>
</dbReference>
<dbReference type="Proteomes" id="UP000240527">
    <property type="component" value="Chromosome"/>
</dbReference>
<evidence type="ECO:0000313" key="3">
    <source>
        <dbReference type="Proteomes" id="UP000240527"/>
    </source>
</evidence>
<gene>
    <name evidence="2" type="ORF">B7G68_12425</name>
</gene>
<dbReference type="InterPro" id="IPR012373">
    <property type="entry name" value="Ferrdict_sens_TM"/>
</dbReference>